<dbReference type="PANTHER" id="PTHR12317:SF6">
    <property type="entry name" value="ACYLTRANSFERASE"/>
    <property type="match status" value="1"/>
</dbReference>
<dbReference type="OrthoDB" id="264532at2759"/>
<reference evidence="12 13" key="1">
    <citation type="submission" date="2020-04" db="EMBL/GenBank/DDBJ databases">
        <authorList>
            <person name="Laetsch R D."/>
            <person name="Stevens L."/>
            <person name="Kumar S."/>
            <person name="Blaxter L. M."/>
        </authorList>
    </citation>
    <scope>NUCLEOTIDE SEQUENCE [LARGE SCALE GENOMIC DNA]</scope>
</reference>
<dbReference type="CDD" id="cd07987">
    <property type="entry name" value="LPLAT_MGAT-like"/>
    <property type="match status" value="2"/>
</dbReference>
<keyword evidence="13" id="KW-1185">Reference proteome</keyword>
<dbReference type="EMBL" id="CADEPM010000004">
    <property type="protein sequence ID" value="CAB3405070.1"/>
    <property type="molecule type" value="Genomic_DNA"/>
</dbReference>
<feature type="transmembrane region" description="Helical" evidence="11">
    <location>
        <begin position="44"/>
        <end position="64"/>
    </location>
</feature>
<dbReference type="InterPro" id="IPR007130">
    <property type="entry name" value="DAGAT"/>
</dbReference>
<comment type="subcellular location">
    <subcellularLocation>
        <location evidence="1">Endoplasmic reticulum membrane</location>
        <topology evidence="1">Multi-pass membrane protein</topology>
    </subcellularLocation>
</comment>
<accession>A0A8S1EYC9</accession>
<keyword evidence="7 11" id="KW-1133">Transmembrane helix</keyword>
<keyword evidence="4" id="KW-0808">Transferase</keyword>
<dbReference type="Proteomes" id="UP000494206">
    <property type="component" value="Unassembled WGS sequence"/>
</dbReference>
<keyword evidence="10" id="KW-0012">Acyltransferase</keyword>
<evidence type="ECO:0000256" key="11">
    <source>
        <dbReference type="SAM" id="Phobius"/>
    </source>
</evidence>
<evidence type="ECO:0008006" key="14">
    <source>
        <dbReference type="Google" id="ProtNLM"/>
    </source>
</evidence>
<evidence type="ECO:0000256" key="9">
    <source>
        <dbReference type="ARBA" id="ARBA00023136"/>
    </source>
</evidence>
<evidence type="ECO:0000256" key="10">
    <source>
        <dbReference type="ARBA" id="ARBA00023315"/>
    </source>
</evidence>
<keyword evidence="6" id="KW-0256">Endoplasmic reticulum</keyword>
<evidence type="ECO:0000256" key="1">
    <source>
        <dbReference type="ARBA" id="ARBA00004477"/>
    </source>
</evidence>
<dbReference type="GO" id="GO:0004144">
    <property type="term" value="F:diacylglycerol O-acyltransferase activity"/>
    <property type="evidence" value="ECO:0007669"/>
    <property type="project" value="TreeGrafter"/>
</dbReference>
<evidence type="ECO:0000256" key="8">
    <source>
        <dbReference type="ARBA" id="ARBA00023098"/>
    </source>
</evidence>
<keyword evidence="5 11" id="KW-0812">Transmembrane</keyword>
<evidence type="ECO:0000256" key="7">
    <source>
        <dbReference type="ARBA" id="ARBA00022989"/>
    </source>
</evidence>
<gene>
    <name evidence="12" type="ORF">CBOVIS_LOCUS7313</name>
</gene>
<dbReference type="GO" id="GO:0019432">
    <property type="term" value="P:triglyceride biosynthetic process"/>
    <property type="evidence" value="ECO:0007669"/>
    <property type="project" value="TreeGrafter"/>
</dbReference>
<sequence length="643" mass="74114">MPKLLGIDWIDLNASWDRKKTYFGTLFHSFILYGLTTISMMVPIFLICTFQWHLVILYGVWYLIDRNSSKRSAYTSEWVRGWRVNKWFADYFPMSIHKTAELSPDHNYLFACHPHGIISIAVWVNFATNGTNTKELFPKLVFNICTIPFNFLFPIKRELLLLFGFIDSSREAIRYNLNANRNKGRAVCIVIGGAEEALDAHPGCHTLTLKSRKGFVREALITGAHLVPVYSFGENEIFEQLANPIGSRLRQFQEKGKRLLSVSSPLFYGRGVFQRDFGYLPFRKPIDTVDLFFLELNIEYQRIMPKFLGIDWVDVNASLDRKKTYFGVLFHSFIIYTLSLLSIAVPIFLICTFQWLLLLLYGVWYYVDRNSPKCGGYSSEWVRGWRVNKWFADYFPMSIHKTAELSPDHNYLFGCHPHGIIAIAVWGNFATNGTNTKELFPYINFNVCTLPLNFAFPVRREFLLLCGCIDSSRESIRYTLDSNRNKGRAVCIVIGGAEEALDAHPGCHTLTLKSRKGFVREALITGAHLVPVYSFGENEIFEQLANPIGSRIRQLQEMGKRFFSVSQPLFYGRGVFQRDFGYLPFRKPIDTVVGAPIPVEKVENPTREQIDELHQLYIQKLTELFNEHKTKYGVDKDVELILQ</sequence>
<protein>
    <recommendedName>
        <fullName evidence="14">Acyltransferase</fullName>
    </recommendedName>
</protein>
<keyword evidence="8" id="KW-0443">Lipid metabolism</keyword>
<evidence type="ECO:0000313" key="13">
    <source>
        <dbReference type="Proteomes" id="UP000494206"/>
    </source>
</evidence>
<comment type="similarity">
    <text evidence="2">Belongs to the diacylglycerol acyltransferase family.</text>
</comment>
<feature type="transmembrane region" description="Helical" evidence="11">
    <location>
        <begin position="324"/>
        <end position="341"/>
    </location>
</feature>
<keyword evidence="9 11" id="KW-0472">Membrane</keyword>
<organism evidence="12 13">
    <name type="scientific">Caenorhabditis bovis</name>
    <dbReference type="NCBI Taxonomy" id="2654633"/>
    <lineage>
        <taxon>Eukaryota</taxon>
        <taxon>Metazoa</taxon>
        <taxon>Ecdysozoa</taxon>
        <taxon>Nematoda</taxon>
        <taxon>Chromadorea</taxon>
        <taxon>Rhabditida</taxon>
        <taxon>Rhabditina</taxon>
        <taxon>Rhabditomorpha</taxon>
        <taxon>Rhabditoidea</taxon>
        <taxon>Rhabditidae</taxon>
        <taxon>Peloderinae</taxon>
        <taxon>Caenorhabditis</taxon>
    </lineage>
</organism>
<evidence type="ECO:0000256" key="6">
    <source>
        <dbReference type="ARBA" id="ARBA00022824"/>
    </source>
</evidence>
<evidence type="ECO:0000256" key="4">
    <source>
        <dbReference type="ARBA" id="ARBA00022679"/>
    </source>
</evidence>
<evidence type="ECO:0000256" key="2">
    <source>
        <dbReference type="ARBA" id="ARBA00005420"/>
    </source>
</evidence>
<evidence type="ECO:0000256" key="5">
    <source>
        <dbReference type="ARBA" id="ARBA00022692"/>
    </source>
</evidence>
<comment type="caution">
    <text evidence="12">The sequence shown here is derived from an EMBL/GenBank/DDBJ whole genome shotgun (WGS) entry which is preliminary data.</text>
</comment>
<dbReference type="GO" id="GO:0005789">
    <property type="term" value="C:endoplasmic reticulum membrane"/>
    <property type="evidence" value="ECO:0007669"/>
    <property type="project" value="UniProtKB-SubCell"/>
</dbReference>
<feature type="transmembrane region" description="Helical" evidence="11">
    <location>
        <begin position="21"/>
        <end position="38"/>
    </location>
</feature>
<dbReference type="PANTHER" id="PTHR12317">
    <property type="entry name" value="DIACYLGLYCEROL O-ACYLTRANSFERASE"/>
    <property type="match status" value="1"/>
</dbReference>
<dbReference type="Pfam" id="PF03982">
    <property type="entry name" value="DAGAT"/>
    <property type="match status" value="2"/>
</dbReference>
<keyword evidence="3" id="KW-0444">Lipid biosynthesis</keyword>
<evidence type="ECO:0000313" key="12">
    <source>
        <dbReference type="EMBL" id="CAB3405070.1"/>
    </source>
</evidence>
<name>A0A8S1EYC9_9PELO</name>
<evidence type="ECO:0000256" key="3">
    <source>
        <dbReference type="ARBA" id="ARBA00022516"/>
    </source>
</evidence>
<dbReference type="AlphaFoldDB" id="A0A8S1EYC9"/>
<proteinExistence type="inferred from homology"/>